<dbReference type="GO" id="GO:0003677">
    <property type="term" value="F:DNA binding"/>
    <property type="evidence" value="ECO:0007669"/>
    <property type="project" value="InterPro"/>
</dbReference>
<feature type="domain" description="HTH cro/C1-type" evidence="1">
    <location>
        <begin position="6"/>
        <end position="61"/>
    </location>
</feature>
<dbReference type="Proteomes" id="UP000280825">
    <property type="component" value="Unassembled WGS sequence"/>
</dbReference>
<dbReference type="AlphaFoldDB" id="A0A432CI92"/>
<comment type="caution">
    <text evidence="2">The sequence shown here is derived from an EMBL/GenBank/DDBJ whole genome shotgun (WGS) entry which is preliminary data.</text>
</comment>
<accession>A0A432CI92</accession>
<dbReference type="Gene3D" id="1.10.260.40">
    <property type="entry name" value="lambda repressor-like DNA-binding domains"/>
    <property type="match status" value="1"/>
</dbReference>
<keyword evidence="3" id="KW-1185">Reference proteome</keyword>
<evidence type="ECO:0000313" key="3">
    <source>
        <dbReference type="Proteomes" id="UP000280825"/>
    </source>
</evidence>
<evidence type="ECO:0000313" key="2">
    <source>
        <dbReference type="EMBL" id="RTZ02040.1"/>
    </source>
</evidence>
<dbReference type="InterPro" id="IPR010982">
    <property type="entry name" value="Lambda_DNA-bd_dom_sf"/>
</dbReference>
<dbReference type="InterPro" id="IPR001387">
    <property type="entry name" value="Cro/C1-type_HTH"/>
</dbReference>
<dbReference type="SUPFAM" id="SSF47413">
    <property type="entry name" value="lambda repressor-like DNA-binding domains"/>
    <property type="match status" value="1"/>
</dbReference>
<evidence type="ECO:0000259" key="1">
    <source>
        <dbReference type="PROSITE" id="PS50943"/>
    </source>
</evidence>
<reference evidence="2 3" key="1">
    <citation type="submission" date="2018-12" db="EMBL/GenBank/DDBJ databases">
        <title>Flavobacterium sp. nov., isolated from glacier ice.</title>
        <authorList>
            <person name="Liu Q."/>
            <person name="Xin Y.-H."/>
        </authorList>
    </citation>
    <scope>NUCLEOTIDE SEQUENCE [LARGE SCALE GENOMIC DNA]</scope>
    <source>
        <strain evidence="2 3">RB1N8</strain>
    </source>
</reference>
<name>A0A432CI92_9FLAO</name>
<sequence>MIYKKIKEIRLFKNVTVDFAASELEVSISDYLAIENGTVDMKLSKIFKLAVIFNVCAYEFFDDTEFGNNSTCINVGT</sequence>
<organism evidence="2 3">
    <name type="scientific">Flavobacterium bomense</name>
    <dbReference type="NCBI Taxonomy" id="2497483"/>
    <lineage>
        <taxon>Bacteria</taxon>
        <taxon>Pseudomonadati</taxon>
        <taxon>Bacteroidota</taxon>
        <taxon>Flavobacteriia</taxon>
        <taxon>Flavobacteriales</taxon>
        <taxon>Flavobacteriaceae</taxon>
        <taxon>Flavobacterium</taxon>
    </lineage>
</organism>
<dbReference type="PROSITE" id="PS50943">
    <property type="entry name" value="HTH_CROC1"/>
    <property type="match status" value="1"/>
</dbReference>
<dbReference type="EMBL" id="RYDJ01000020">
    <property type="protein sequence ID" value="RTZ02040.1"/>
    <property type="molecule type" value="Genomic_DNA"/>
</dbReference>
<proteinExistence type="predicted"/>
<dbReference type="CDD" id="cd00093">
    <property type="entry name" value="HTH_XRE"/>
    <property type="match status" value="1"/>
</dbReference>
<gene>
    <name evidence="2" type="ORF">EKL98_13980</name>
</gene>
<protein>
    <submittedName>
        <fullName evidence="2">XRE family transcriptional regulator</fullName>
    </submittedName>
</protein>
<dbReference type="RefSeq" id="WP_126553770.1">
    <property type="nucleotide sequence ID" value="NZ_RYDJ01000020.1"/>
</dbReference>